<accession>A0ABV2LTF1</accession>
<dbReference type="Gene3D" id="3.40.50.720">
    <property type="entry name" value="NAD(P)-binding Rossmann-like Domain"/>
    <property type="match status" value="1"/>
</dbReference>
<dbReference type="Proteomes" id="UP001549146">
    <property type="component" value="Unassembled WGS sequence"/>
</dbReference>
<dbReference type="CDD" id="cd08946">
    <property type="entry name" value="SDR_e"/>
    <property type="match status" value="1"/>
</dbReference>
<dbReference type="InterPro" id="IPR001509">
    <property type="entry name" value="Epimerase_deHydtase"/>
</dbReference>
<name>A0ABV2LTF1_9FLAO</name>
<organism evidence="3 4">
    <name type="scientific">Moheibacter stercoris</name>
    <dbReference type="NCBI Taxonomy" id="1628251"/>
    <lineage>
        <taxon>Bacteria</taxon>
        <taxon>Pseudomonadati</taxon>
        <taxon>Bacteroidota</taxon>
        <taxon>Flavobacteriia</taxon>
        <taxon>Flavobacteriales</taxon>
        <taxon>Weeksellaceae</taxon>
        <taxon>Moheibacter</taxon>
    </lineage>
</organism>
<gene>
    <name evidence="3" type="ORF">ABID46_001421</name>
</gene>
<comment type="caution">
    <text evidence="3">The sequence shown here is derived from an EMBL/GenBank/DDBJ whole genome shotgun (WGS) entry which is preliminary data.</text>
</comment>
<sequence>MIIGNGLIANAFREADRDDVVFFASGVSNSLEKDPEQFLREENLLRKTLEENPSKIFVYFSTCSIYDSSKNDSPYVNHKLAMEHIVSTISNRYLIARVSNAVGKGGNPNLLMNYIYRSILNQDEITIHQNAKRNLIDVQDVAKLVLWILNEKELNKIYNIAYLRNFSIQEVVEAFERELGLNAQKIYLNQGESYSIDLQGLNNYFEHETSEKYLKNLILNHYK</sequence>
<evidence type="ECO:0000256" key="1">
    <source>
        <dbReference type="ARBA" id="ARBA00007637"/>
    </source>
</evidence>
<dbReference type="SUPFAM" id="SSF51735">
    <property type="entry name" value="NAD(P)-binding Rossmann-fold domains"/>
    <property type="match status" value="1"/>
</dbReference>
<protein>
    <submittedName>
        <fullName evidence="3">Nucleoside-diphosphate-sugar epimerase</fullName>
    </submittedName>
</protein>
<dbReference type="InterPro" id="IPR036291">
    <property type="entry name" value="NAD(P)-bd_dom_sf"/>
</dbReference>
<proteinExistence type="inferred from homology"/>
<dbReference type="Pfam" id="PF01370">
    <property type="entry name" value="Epimerase"/>
    <property type="match status" value="1"/>
</dbReference>
<evidence type="ECO:0000313" key="3">
    <source>
        <dbReference type="EMBL" id="MET3731840.1"/>
    </source>
</evidence>
<feature type="domain" description="NAD-dependent epimerase/dehydratase" evidence="2">
    <location>
        <begin position="9"/>
        <end position="161"/>
    </location>
</feature>
<comment type="similarity">
    <text evidence="1">Belongs to the NAD(P)-dependent epimerase/dehydratase family.</text>
</comment>
<dbReference type="RefSeq" id="WP_354508476.1">
    <property type="nucleotide sequence ID" value="NZ_JBEPMO010000006.1"/>
</dbReference>
<keyword evidence="4" id="KW-1185">Reference proteome</keyword>
<dbReference type="PANTHER" id="PTHR43000">
    <property type="entry name" value="DTDP-D-GLUCOSE 4,6-DEHYDRATASE-RELATED"/>
    <property type="match status" value="1"/>
</dbReference>
<dbReference type="EMBL" id="JBEPMO010000006">
    <property type="protein sequence ID" value="MET3731840.1"/>
    <property type="molecule type" value="Genomic_DNA"/>
</dbReference>
<evidence type="ECO:0000313" key="4">
    <source>
        <dbReference type="Proteomes" id="UP001549146"/>
    </source>
</evidence>
<reference evidence="3 4" key="1">
    <citation type="submission" date="2024-06" db="EMBL/GenBank/DDBJ databases">
        <title>Genomic Encyclopedia of Type Strains, Phase IV (KMG-IV): sequencing the most valuable type-strain genomes for metagenomic binning, comparative biology and taxonomic classification.</title>
        <authorList>
            <person name="Goeker M."/>
        </authorList>
    </citation>
    <scope>NUCLEOTIDE SEQUENCE [LARGE SCALE GENOMIC DNA]</scope>
    <source>
        <strain evidence="3 4">DSM 29388</strain>
    </source>
</reference>
<evidence type="ECO:0000259" key="2">
    <source>
        <dbReference type="Pfam" id="PF01370"/>
    </source>
</evidence>